<dbReference type="InterPro" id="IPR023631">
    <property type="entry name" value="Amidase_dom"/>
</dbReference>
<dbReference type="PROSITE" id="PS51318">
    <property type="entry name" value="TAT"/>
    <property type="match status" value="1"/>
</dbReference>
<evidence type="ECO:0000313" key="3">
    <source>
        <dbReference type="EMBL" id="WWF06691.1"/>
    </source>
</evidence>
<feature type="region of interest" description="Disordered" evidence="1">
    <location>
        <begin position="1"/>
        <end position="23"/>
    </location>
</feature>
<dbReference type="InterPro" id="IPR052739">
    <property type="entry name" value="FAAH2"/>
</dbReference>
<dbReference type="RefSeq" id="WP_338539160.1">
    <property type="nucleotide sequence ID" value="NZ_CP104874.1"/>
</dbReference>
<dbReference type="PROSITE" id="PS00571">
    <property type="entry name" value="AMIDASES"/>
    <property type="match status" value="1"/>
</dbReference>
<dbReference type="InterPro" id="IPR036928">
    <property type="entry name" value="AS_sf"/>
</dbReference>
<protein>
    <submittedName>
        <fullName evidence="3">Amidase family protein</fullName>
    </submittedName>
</protein>
<dbReference type="Gene3D" id="3.90.1300.10">
    <property type="entry name" value="Amidase signature (AS) domain"/>
    <property type="match status" value="1"/>
</dbReference>
<evidence type="ECO:0000256" key="1">
    <source>
        <dbReference type="SAM" id="MobiDB-lite"/>
    </source>
</evidence>
<name>A0ABZ2FKD3_9MICO</name>
<dbReference type="PANTHER" id="PTHR43372:SF4">
    <property type="entry name" value="FATTY-ACID AMIDE HYDROLASE 2"/>
    <property type="match status" value="1"/>
</dbReference>
<dbReference type="EMBL" id="CP104874">
    <property type="protein sequence ID" value="WWF06691.1"/>
    <property type="molecule type" value="Genomic_DNA"/>
</dbReference>
<evidence type="ECO:0000259" key="2">
    <source>
        <dbReference type="Pfam" id="PF01425"/>
    </source>
</evidence>
<dbReference type="PIRSF" id="PIRSF001221">
    <property type="entry name" value="Amidase_fungi"/>
    <property type="match status" value="1"/>
</dbReference>
<dbReference type="Proteomes" id="UP001381003">
    <property type="component" value="Chromosome"/>
</dbReference>
<dbReference type="PANTHER" id="PTHR43372">
    <property type="entry name" value="FATTY-ACID AMIDE HYDROLASE"/>
    <property type="match status" value="1"/>
</dbReference>
<dbReference type="Pfam" id="PF01425">
    <property type="entry name" value="Amidase"/>
    <property type="match status" value="1"/>
</dbReference>
<accession>A0ABZ2FKD3</accession>
<feature type="region of interest" description="Disordered" evidence="1">
    <location>
        <begin position="36"/>
        <end position="64"/>
    </location>
</feature>
<organism evidence="3 4">
    <name type="scientific">Janibacter terrae</name>
    <dbReference type="NCBI Taxonomy" id="103817"/>
    <lineage>
        <taxon>Bacteria</taxon>
        <taxon>Bacillati</taxon>
        <taxon>Actinomycetota</taxon>
        <taxon>Actinomycetes</taxon>
        <taxon>Micrococcales</taxon>
        <taxon>Intrasporangiaceae</taxon>
        <taxon>Janibacter</taxon>
    </lineage>
</organism>
<feature type="domain" description="Amidase" evidence="2">
    <location>
        <begin position="85"/>
        <end position="511"/>
    </location>
</feature>
<gene>
    <name evidence="3" type="ORF">N5P18_07430</name>
</gene>
<dbReference type="InterPro" id="IPR006311">
    <property type="entry name" value="TAT_signal"/>
</dbReference>
<dbReference type="SUPFAM" id="SSF75304">
    <property type="entry name" value="Amidase signature (AS) enzymes"/>
    <property type="match status" value="1"/>
</dbReference>
<proteinExistence type="predicted"/>
<reference evidence="3 4" key="1">
    <citation type="submission" date="2022-09" db="EMBL/GenBank/DDBJ databases">
        <title>Complete genome sequence of Janibacter terrae strain COS04-44, PCL-degrading bacteria isolated from oil spilled coast.</title>
        <authorList>
            <person name="Park H."/>
            <person name="Kim J.Y."/>
            <person name="An S.H."/>
            <person name="Lee C.M."/>
            <person name="Weon H.-Y."/>
        </authorList>
    </citation>
    <scope>NUCLEOTIDE SEQUENCE [LARGE SCALE GENOMIC DNA]</scope>
    <source>
        <strain evidence="3 4">COS04-44</strain>
    </source>
</reference>
<dbReference type="NCBIfam" id="NF005687">
    <property type="entry name" value="PRK07487.1"/>
    <property type="match status" value="1"/>
</dbReference>
<keyword evidence="4" id="KW-1185">Reference proteome</keyword>
<evidence type="ECO:0000313" key="4">
    <source>
        <dbReference type="Proteomes" id="UP001381003"/>
    </source>
</evidence>
<sequence length="531" mass="56296">MSESTEQSTSPRPAGTNPSRRAAVGGVVGALGVAGAATAAPAAAAPRPGGRGRGRGRTKGDGPLWSWSAAELAEEISRGRISSREATESALERMNEVNPKINAIAEELHDEALRAADRADHARRGRGRKELGVLHGVPVTTKINVDLKGHPTTNGVVAFKDAIAAHDSSAVANLRSAGAVIIGRTNTPAFSFRWFTDNDLHGRTLNPWDARITPGGSSGGAGAAVAAGIGAIGHGNDIAGSVRYPAWANGVAGIRPTVGRVPNVNPSGTAGRTLTSQIMSTQGLLARRVGDLRMSMEAFSAKDVRDSWWSPTPEHPRRRGPLRVGIVREADGMPASAVDRLCRTALDRAASALKGAGHRVEDITLPDFTELSDLWSPLVLSEAKAGFLPAIQKYGDDAIKTALRTWLAITDELALAEFSAGLGRRDQIVGSWRVMLQTFDVIITPVSWDRQFPVDHDQQGEDVFRQIIKAQAPMLTMALAGLPGLSVPTGPVDGIPTGVQIVSERFREDLCFDAGEAIEDRWSPETPIDPR</sequence>
<feature type="compositionally biased region" description="Polar residues" evidence="1">
    <location>
        <begin position="1"/>
        <end position="19"/>
    </location>
</feature>
<dbReference type="InterPro" id="IPR020556">
    <property type="entry name" value="Amidase_CS"/>
</dbReference>
<feature type="compositionally biased region" description="Low complexity" evidence="1">
    <location>
        <begin position="36"/>
        <end position="48"/>
    </location>
</feature>